<evidence type="ECO:0000256" key="12">
    <source>
        <dbReference type="ARBA" id="ARBA00034269"/>
    </source>
</evidence>
<evidence type="ECO:0000256" key="2">
    <source>
        <dbReference type="ARBA" id="ARBA00009765"/>
    </source>
</evidence>
<keyword evidence="4" id="KW-0813">Transport</keyword>
<keyword evidence="11" id="KW-0472">Membrane</keyword>
<keyword evidence="9" id="KW-1133">Transmembrane helix</keyword>
<dbReference type="InterPro" id="IPR045863">
    <property type="entry name" value="CorA_TM1_TM2"/>
</dbReference>
<evidence type="ECO:0000256" key="9">
    <source>
        <dbReference type="ARBA" id="ARBA00022989"/>
    </source>
</evidence>
<dbReference type="GO" id="GO:0015095">
    <property type="term" value="F:magnesium ion transmembrane transporter activity"/>
    <property type="evidence" value="ECO:0007669"/>
    <property type="project" value="TreeGrafter"/>
</dbReference>
<comment type="catalytic activity">
    <reaction evidence="12">
        <text>Mg(2+)(in) = Mg(2+)(out)</text>
        <dbReference type="Rhea" id="RHEA:29827"/>
        <dbReference type="ChEBI" id="CHEBI:18420"/>
    </reaction>
</comment>
<dbReference type="SUPFAM" id="SSF144083">
    <property type="entry name" value="Magnesium transport protein CorA, transmembrane region"/>
    <property type="match status" value="1"/>
</dbReference>
<comment type="subcellular location">
    <subcellularLocation>
        <location evidence="1">Cell inner membrane</location>
        <topology evidence="1">Multi-pass membrane protein</topology>
    </subcellularLocation>
</comment>
<keyword evidence="8" id="KW-0460">Magnesium</keyword>
<dbReference type="RefSeq" id="WP_034082820.1">
    <property type="nucleotide sequence ID" value="NZ_CP020560.1"/>
</dbReference>
<evidence type="ECO:0000256" key="4">
    <source>
        <dbReference type="ARBA" id="ARBA00022448"/>
    </source>
</evidence>
<dbReference type="InterPro" id="IPR045861">
    <property type="entry name" value="CorA_cytoplasmic_dom"/>
</dbReference>
<evidence type="ECO:0000313" key="13">
    <source>
        <dbReference type="EMBL" id="AVK08608.1"/>
    </source>
</evidence>
<dbReference type="AlphaFoldDB" id="A0A2R3J363"/>
<proteinExistence type="inferred from homology"/>
<dbReference type="PANTHER" id="PTHR47685:SF1">
    <property type="entry name" value="MAGNESIUM TRANSPORT PROTEIN CORA"/>
    <property type="match status" value="1"/>
</dbReference>
<evidence type="ECO:0000256" key="3">
    <source>
        <dbReference type="ARBA" id="ARBA00019439"/>
    </source>
</evidence>
<evidence type="ECO:0000256" key="8">
    <source>
        <dbReference type="ARBA" id="ARBA00022842"/>
    </source>
</evidence>
<keyword evidence="6" id="KW-0997">Cell inner membrane</keyword>
<protein>
    <recommendedName>
        <fullName evidence="3">Magnesium transport protein CorA</fullName>
    </recommendedName>
</protein>
<sequence>MITYYVLSGDRLERHAHADSQQGLPPGTLWIDLQHPTADEERLLESHLQVNIPTREEMAEIEDSSRFYEDGNVLYMTTSVVGGITEHRPNTEEVTFVLSEKWLITVRYADLRSFREFENRCIRQLDANRSSTQLFALMMDSLVDRIADVLEAVQGQLSSMSREIFAESTTQTRKPKTDLQQIIKHLGRSSSLLSKLNDSLLSINRMNSYFRQGCNGWLSEPAKVLAKTVERDVRSLDEYLAKMSTEINFLLDATLGLINIEQNSIIKVFSIAAVLFLPPTLVGTVYGMNFKDMPELDWSIGYPMALGMMVVSAILPYLWFKFKNWL</sequence>
<keyword evidence="14" id="KW-1185">Reference proteome</keyword>
<dbReference type="Gene3D" id="3.30.460.20">
    <property type="entry name" value="CorA soluble domain-like"/>
    <property type="match status" value="1"/>
</dbReference>
<dbReference type="GO" id="GO:0015087">
    <property type="term" value="F:cobalt ion transmembrane transporter activity"/>
    <property type="evidence" value="ECO:0007669"/>
    <property type="project" value="TreeGrafter"/>
</dbReference>
<name>A0A2R3J363_9PSED</name>
<dbReference type="Gene3D" id="1.20.58.340">
    <property type="entry name" value="Magnesium transport protein CorA, transmembrane region"/>
    <property type="match status" value="2"/>
</dbReference>
<keyword evidence="5" id="KW-1003">Cell membrane</keyword>
<dbReference type="InterPro" id="IPR002523">
    <property type="entry name" value="MgTranspt_CorA/ZnTranspt_ZntB"/>
</dbReference>
<dbReference type="GO" id="GO:0015099">
    <property type="term" value="F:nickel cation transmembrane transporter activity"/>
    <property type="evidence" value="ECO:0007669"/>
    <property type="project" value="TreeGrafter"/>
</dbReference>
<evidence type="ECO:0000256" key="7">
    <source>
        <dbReference type="ARBA" id="ARBA00022692"/>
    </source>
</evidence>
<dbReference type="Proteomes" id="UP000238390">
    <property type="component" value="Chromosome"/>
</dbReference>
<accession>A0A2R3J363</accession>
<reference evidence="13 14" key="1">
    <citation type="submission" date="2018-02" db="EMBL/GenBank/DDBJ databases">
        <title>FDA/CDC Antimicrobial Resistant Isolate Bank Genome Sequencing.</title>
        <authorList>
            <person name="Benahmed F.H."/>
            <person name="Lutgring J.D."/>
            <person name="Yoo B."/>
            <person name="Machado M."/>
            <person name="Brown A."/>
            <person name="McAllister G."/>
            <person name="Perry A."/>
            <person name="Halpin A.L."/>
            <person name="Vavikolanu K."/>
            <person name="Ott S."/>
            <person name="Zhao X."/>
            <person name="Tallon L.J."/>
            <person name="Sadzewicz L."/>
            <person name="Aluvathingal J."/>
            <person name="Nadendla S."/>
            <person name="Voskania-kordi A."/>
            <person name="Simonyan V."/>
            <person name="Patel J."/>
            <person name="Shawar R.M."/>
        </authorList>
    </citation>
    <scope>NUCLEOTIDE SEQUENCE [LARGE SCALE GENOMIC DNA]</scope>
    <source>
        <strain evidence="13 14">AR_0356</strain>
    </source>
</reference>
<evidence type="ECO:0000256" key="10">
    <source>
        <dbReference type="ARBA" id="ARBA00023065"/>
    </source>
</evidence>
<dbReference type="FunFam" id="1.20.58.340:FF:000001">
    <property type="entry name" value="Magnesium transport protein CorA"/>
    <property type="match status" value="1"/>
</dbReference>
<keyword evidence="10" id="KW-0406">Ion transport</keyword>
<dbReference type="InterPro" id="IPR050829">
    <property type="entry name" value="CorA_MIT"/>
</dbReference>
<evidence type="ECO:0000313" key="14">
    <source>
        <dbReference type="Proteomes" id="UP000238390"/>
    </source>
</evidence>
<dbReference type="CDD" id="cd12837">
    <property type="entry name" value="EcCorA-like_u1"/>
    <property type="match status" value="1"/>
</dbReference>
<dbReference type="EMBL" id="CP027169">
    <property type="protein sequence ID" value="AVK08608.1"/>
    <property type="molecule type" value="Genomic_DNA"/>
</dbReference>
<evidence type="ECO:0000256" key="6">
    <source>
        <dbReference type="ARBA" id="ARBA00022519"/>
    </source>
</evidence>
<evidence type="ECO:0000256" key="1">
    <source>
        <dbReference type="ARBA" id="ARBA00004429"/>
    </source>
</evidence>
<gene>
    <name evidence="13" type="ORF">CSB93_0875</name>
</gene>
<dbReference type="GeneID" id="77223798"/>
<organism evidence="13 14">
    <name type="scientific">Pseudomonas paraeruginosa</name>
    <dbReference type="NCBI Taxonomy" id="2994495"/>
    <lineage>
        <taxon>Bacteria</taxon>
        <taxon>Pseudomonadati</taxon>
        <taxon>Pseudomonadota</taxon>
        <taxon>Gammaproteobacteria</taxon>
        <taxon>Pseudomonadales</taxon>
        <taxon>Pseudomonadaceae</taxon>
        <taxon>Pseudomonas</taxon>
    </lineage>
</organism>
<evidence type="ECO:0000256" key="5">
    <source>
        <dbReference type="ARBA" id="ARBA00022475"/>
    </source>
</evidence>
<dbReference type="PANTHER" id="PTHR47685">
    <property type="entry name" value="MAGNESIUM TRANSPORT PROTEIN CORA"/>
    <property type="match status" value="1"/>
</dbReference>
<dbReference type="SUPFAM" id="SSF143865">
    <property type="entry name" value="CorA soluble domain-like"/>
    <property type="match status" value="1"/>
</dbReference>
<dbReference type="Pfam" id="PF01544">
    <property type="entry name" value="CorA"/>
    <property type="match status" value="1"/>
</dbReference>
<comment type="similarity">
    <text evidence="2">Belongs to the CorA metal ion transporter (MIT) (TC 1.A.35) family.</text>
</comment>
<keyword evidence="7" id="KW-0812">Transmembrane</keyword>
<evidence type="ECO:0000256" key="11">
    <source>
        <dbReference type="ARBA" id="ARBA00023136"/>
    </source>
</evidence>
<dbReference type="GO" id="GO:0005886">
    <property type="term" value="C:plasma membrane"/>
    <property type="evidence" value="ECO:0007669"/>
    <property type="project" value="UniProtKB-SubCell"/>
</dbReference>